<gene>
    <name evidence="2" type="ORF">MELLADRAFT_123336</name>
</gene>
<dbReference type="KEGG" id="mlr:MELLADRAFT_123336"/>
<organism evidence="3">
    <name type="scientific">Melampsora larici-populina (strain 98AG31 / pathotype 3-4-7)</name>
    <name type="common">Poplar leaf rust fungus</name>
    <dbReference type="NCBI Taxonomy" id="747676"/>
    <lineage>
        <taxon>Eukaryota</taxon>
        <taxon>Fungi</taxon>
        <taxon>Dikarya</taxon>
        <taxon>Basidiomycota</taxon>
        <taxon>Pucciniomycotina</taxon>
        <taxon>Pucciniomycetes</taxon>
        <taxon>Pucciniales</taxon>
        <taxon>Melampsoraceae</taxon>
        <taxon>Melampsora</taxon>
    </lineage>
</organism>
<dbReference type="GeneID" id="18926342"/>
<sequence>MNRVISIGLFISFAILCEYQVSALCHALGPTWGTFQQRTELDDILPEVCRQLSGIYPPESSASRCIKSTITGYRRYDFYWKNTMTEERELDYNECIEFIRSDIRFCPRGASNFRSPDWYWISDPADGDCD</sequence>
<dbReference type="Proteomes" id="UP000001072">
    <property type="component" value="Unassembled WGS sequence"/>
</dbReference>
<dbReference type="VEuPathDB" id="FungiDB:MELLADRAFT_123336"/>
<feature type="chain" id="PRO_5003315632" evidence="1">
    <location>
        <begin position="24"/>
        <end position="130"/>
    </location>
</feature>
<evidence type="ECO:0000256" key="1">
    <source>
        <dbReference type="SAM" id="SignalP"/>
    </source>
</evidence>
<dbReference type="AlphaFoldDB" id="F4RYW2"/>
<dbReference type="RefSeq" id="XP_007414303.1">
    <property type="nucleotide sequence ID" value="XM_007414241.1"/>
</dbReference>
<dbReference type="EMBL" id="GL883131">
    <property type="protein sequence ID" value="EGG02318.1"/>
    <property type="molecule type" value="Genomic_DNA"/>
</dbReference>
<name>F4RYW2_MELLP</name>
<proteinExistence type="predicted"/>
<dbReference type="OrthoDB" id="10291591at2759"/>
<accession>F4RYW2</accession>
<evidence type="ECO:0000313" key="3">
    <source>
        <dbReference type="Proteomes" id="UP000001072"/>
    </source>
</evidence>
<reference evidence="3" key="1">
    <citation type="journal article" date="2011" name="Proc. Natl. Acad. Sci. U.S.A.">
        <title>Obligate biotrophy features unraveled by the genomic analysis of rust fungi.</title>
        <authorList>
            <person name="Duplessis S."/>
            <person name="Cuomo C.A."/>
            <person name="Lin Y.-C."/>
            <person name="Aerts A."/>
            <person name="Tisserant E."/>
            <person name="Veneault-Fourrey C."/>
            <person name="Joly D.L."/>
            <person name="Hacquard S."/>
            <person name="Amselem J."/>
            <person name="Cantarel B.L."/>
            <person name="Chiu R."/>
            <person name="Coutinho P.M."/>
            <person name="Feau N."/>
            <person name="Field M."/>
            <person name="Frey P."/>
            <person name="Gelhaye E."/>
            <person name="Goldberg J."/>
            <person name="Grabherr M.G."/>
            <person name="Kodira C.D."/>
            <person name="Kohler A."/>
            <person name="Kuees U."/>
            <person name="Lindquist E.A."/>
            <person name="Lucas S.M."/>
            <person name="Mago R."/>
            <person name="Mauceli E."/>
            <person name="Morin E."/>
            <person name="Murat C."/>
            <person name="Pangilinan J.L."/>
            <person name="Park R."/>
            <person name="Pearson M."/>
            <person name="Quesneville H."/>
            <person name="Rouhier N."/>
            <person name="Sakthikumar S."/>
            <person name="Salamov A.A."/>
            <person name="Schmutz J."/>
            <person name="Selles B."/>
            <person name="Shapiro H."/>
            <person name="Tanguay P."/>
            <person name="Tuskan G.A."/>
            <person name="Henrissat B."/>
            <person name="Van de Peer Y."/>
            <person name="Rouze P."/>
            <person name="Ellis J.G."/>
            <person name="Dodds P.N."/>
            <person name="Schein J.E."/>
            <person name="Zhong S."/>
            <person name="Hamelin R.C."/>
            <person name="Grigoriev I.V."/>
            <person name="Szabo L.J."/>
            <person name="Martin F."/>
        </authorList>
    </citation>
    <scope>NUCLEOTIDE SEQUENCE [LARGE SCALE GENOMIC DNA]</scope>
    <source>
        <strain evidence="3">98AG31 / pathotype 3-4-7</strain>
    </source>
</reference>
<dbReference type="HOGENOM" id="CLU_150815_1_0_1"/>
<keyword evidence="1" id="KW-0732">Signal</keyword>
<keyword evidence="3" id="KW-1185">Reference proteome</keyword>
<dbReference type="InParanoid" id="F4RYW2"/>
<evidence type="ECO:0000313" key="2">
    <source>
        <dbReference type="EMBL" id="EGG02318.1"/>
    </source>
</evidence>
<protein>
    <submittedName>
        <fullName evidence="2">Secreted protein</fullName>
    </submittedName>
</protein>
<feature type="signal peptide" evidence="1">
    <location>
        <begin position="1"/>
        <end position="23"/>
    </location>
</feature>